<feature type="region of interest" description="Disordered" evidence="5">
    <location>
        <begin position="90"/>
        <end position="334"/>
    </location>
</feature>
<proteinExistence type="inferred from homology"/>
<dbReference type="Gene3D" id="1.20.930.10">
    <property type="entry name" value="Conserved domain common to transcription factors TFIIS, elongin A, CRSP70"/>
    <property type="match status" value="1"/>
</dbReference>
<keyword evidence="8" id="KW-1185">Reference proteome</keyword>
<dbReference type="SUPFAM" id="SSF63748">
    <property type="entry name" value="Tudor/PWWP/MBT"/>
    <property type="match status" value="1"/>
</dbReference>
<sequence length="649" mass="71918">MSKKFSLGDKVFAKVRGYPPWPAKVVGVADPAASKGRYHVSFYGTGETAMCKVEDLFSYTENKGKYGKPLKRKGFNEALAEVEQILSGAVTEKPTPVPAAGPVPASETSEAKATGGVEDADSDHEFALVIDETPQRTTPATKQNRSASTDEKKKVATKRKRESEGTAEHETESKRAKRGSVQFSRKSASNTSESSVKSSEPSVASVVGASANSNTPSSPTQSPPKQELVSRSGRKIKPKKFLDEETFEGGLGGVPETNGSPKTVTTPKPPVDGEGKQVPLRGSKRLSVRGNISTPTGEHPSPDAADEQPEAHTPPSEKRSEQNATNKADDSYPITGAETVKEVSKDSETAANEAEGENVNPSPYKGVVLMAKTLSGHVVEIKVDQDRPKSFKNEKARMMWDEAVYRNALRLKSQIERGEFIPEDIKKQIERNIQMKEEEKSILRKDRIVDRKKNKIKWMKLESRLVELDALVKSNLSLTRADPDRCLAHLDEISTLTIDPLMLKKHPQVVETIKKLRRYIGNMGEWNYNEEQKANFATKAGQIRDKADHIYNRFKTMFTVPEGRTFWQAFADHVTLFKQHTSHLSPDKMYSLTVDPVVSRSNAESGSSEGEQTENRRSQDEWALEDSEGDEENRAPVEKLPGQDEARRR</sequence>
<dbReference type="Gene3D" id="2.30.30.140">
    <property type="match status" value="1"/>
</dbReference>
<evidence type="ECO:0000313" key="8">
    <source>
        <dbReference type="Proteomes" id="UP000235965"/>
    </source>
</evidence>
<evidence type="ECO:0000256" key="2">
    <source>
        <dbReference type="ARBA" id="ARBA00005309"/>
    </source>
</evidence>
<evidence type="ECO:0000259" key="6">
    <source>
        <dbReference type="PROSITE" id="PS50812"/>
    </source>
</evidence>
<feature type="compositionally biased region" description="Polar residues" evidence="5">
    <location>
        <begin position="600"/>
        <end position="610"/>
    </location>
</feature>
<name>A0A2J7Q6F5_9NEOP</name>
<accession>A0A2J7Q6F5</accession>
<feature type="domain" description="PWWP" evidence="6">
    <location>
        <begin position="7"/>
        <end position="62"/>
    </location>
</feature>
<reference evidence="7 8" key="1">
    <citation type="submission" date="2017-12" db="EMBL/GenBank/DDBJ databases">
        <title>Hemimetabolous genomes reveal molecular basis of termite eusociality.</title>
        <authorList>
            <person name="Harrison M.C."/>
            <person name="Jongepier E."/>
            <person name="Robertson H.M."/>
            <person name="Arning N."/>
            <person name="Bitard-Feildel T."/>
            <person name="Chao H."/>
            <person name="Childers C.P."/>
            <person name="Dinh H."/>
            <person name="Doddapaneni H."/>
            <person name="Dugan S."/>
            <person name="Gowin J."/>
            <person name="Greiner C."/>
            <person name="Han Y."/>
            <person name="Hu H."/>
            <person name="Hughes D.S.T."/>
            <person name="Huylmans A.-K."/>
            <person name="Kemena C."/>
            <person name="Kremer L.P.M."/>
            <person name="Lee S.L."/>
            <person name="Lopez-Ezquerra A."/>
            <person name="Mallet L."/>
            <person name="Monroy-Kuhn J.M."/>
            <person name="Moser A."/>
            <person name="Murali S.C."/>
            <person name="Muzny D.M."/>
            <person name="Otani S."/>
            <person name="Piulachs M.-D."/>
            <person name="Poelchau M."/>
            <person name="Qu J."/>
            <person name="Schaub F."/>
            <person name="Wada-Katsumata A."/>
            <person name="Worley K.C."/>
            <person name="Xie Q."/>
            <person name="Ylla G."/>
            <person name="Poulsen M."/>
            <person name="Gibbs R.A."/>
            <person name="Schal C."/>
            <person name="Richards S."/>
            <person name="Belles X."/>
            <person name="Korb J."/>
            <person name="Bornberg-Bauer E."/>
        </authorList>
    </citation>
    <scope>NUCLEOTIDE SEQUENCE [LARGE SCALE GENOMIC DNA]</scope>
    <source>
        <tissue evidence="7">Whole body</tissue>
    </source>
</reference>
<evidence type="ECO:0000256" key="5">
    <source>
        <dbReference type="SAM" id="MobiDB-lite"/>
    </source>
</evidence>
<dbReference type="InterPro" id="IPR035441">
    <property type="entry name" value="TFIIS/LEDGF_dom_sf"/>
</dbReference>
<protein>
    <recommendedName>
        <fullName evidence="6">PWWP domain-containing protein</fullName>
    </recommendedName>
</protein>
<dbReference type="Proteomes" id="UP000235965">
    <property type="component" value="Unassembled WGS sequence"/>
</dbReference>
<dbReference type="InterPro" id="IPR021567">
    <property type="entry name" value="LEDGF_IBD"/>
</dbReference>
<dbReference type="STRING" id="105785.A0A2J7Q6F5"/>
<feature type="compositionally biased region" description="Basic and acidic residues" evidence="5">
    <location>
        <begin position="632"/>
        <end position="649"/>
    </location>
</feature>
<comment type="caution">
    <text evidence="7">The sequence shown here is derived from an EMBL/GenBank/DDBJ whole genome shotgun (WGS) entry which is preliminary data.</text>
</comment>
<evidence type="ECO:0000256" key="3">
    <source>
        <dbReference type="ARBA" id="ARBA00023054"/>
    </source>
</evidence>
<dbReference type="PANTHER" id="PTHR12550">
    <property type="entry name" value="HEPATOMA-DERIVED GROWTH FACTOR-RELATED"/>
    <property type="match status" value="1"/>
</dbReference>
<dbReference type="AlphaFoldDB" id="A0A2J7Q6F5"/>
<evidence type="ECO:0000256" key="1">
    <source>
        <dbReference type="ARBA" id="ARBA00004123"/>
    </source>
</evidence>
<dbReference type="CDD" id="cd05834">
    <property type="entry name" value="PWWP_HRP"/>
    <property type="match status" value="1"/>
</dbReference>
<keyword evidence="4" id="KW-0539">Nucleus</keyword>
<gene>
    <name evidence="7" type="ORF">B7P43_G17083</name>
</gene>
<dbReference type="EMBL" id="NEVH01017478">
    <property type="protein sequence ID" value="PNF24173.1"/>
    <property type="molecule type" value="Genomic_DNA"/>
</dbReference>
<evidence type="ECO:0000313" key="7">
    <source>
        <dbReference type="EMBL" id="PNF24173.1"/>
    </source>
</evidence>
<dbReference type="PROSITE" id="PS50812">
    <property type="entry name" value="PWWP"/>
    <property type="match status" value="1"/>
</dbReference>
<feature type="compositionally biased region" description="Basic and acidic residues" evidence="5">
    <location>
        <begin position="161"/>
        <end position="174"/>
    </location>
</feature>
<dbReference type="InParanoid" id="A0A2J7Q6F5"/>
<dbReference type="SUPFAM" id="SSF140576">
    <property type="entry name" value="HIV integrase-binding domain"/>
    <property type="match status" value="1"/>
</dbReference>
<feature type="region of interest" description="Disordered" evidence="5">
    <location>
        <begin position="600"/>
        <end position="649"/>
    </location>
</feature>
<feature type="compositionally biased region" description="Polar residues" evidence="5">
    <location>
        <begin position="135"/>
        <end position="147"/>
    </location>
</feature>
<organism evidence="7 8">
    <name type="scientific">Cryptotermes secundus</name>
    <dbReference type="NCBI Taxonomy" id="105785"/>
    <lineage>
        <taxon>Eukaryota</taxon>
        <taxon>Metazoa</taxon>
        <taxon>Ecdysozoa</taxon>
        <taxon>Arthropoda</taxon>
        <taxon>Hexapoda</taxon>
        <taxon>Insecta</taxon>
        <taxon>Pterygota</taxon>
        <taxon>Neoptera</taxon>
        <taxon>Polyneoptera</taxon>
        <taxon>Dictyoptera</taxon>
        <taxon>Blattodea</taxon>
        <taxon>Blattoidea</taxon>
        <taxon>Termitoidae</taxon>
        <taxon>Kalotermitidae</taxon>
        <taxon>Cryptotermitinae</taxon>
        <taxon>Cryptotermes</taxon>
    </lineage>
</organism>
<comment type="subcellular location">
    <subcellularLocation>
        <location evidence="1">Nucleus</location>
    </subcellularLocation>
</comment>
<dbReference type="EMBL" id="NEVH01017478">
    <property type="protein sequence ID" value="PNF24174.1"/>
    <property type="molecule type" value="Genomic_DNA"/>
</dbReference>
<dbReference type="GO" id="GO:0005634">
    <property type="term" value="C:nucleus"/>
    <property type="evidence" value="ECO:0007669"/>
    <property type="project" value="UniProtKB-SubCell"/>
</dbReference>
<comment type="similarity">
    <text evidence="2">Belongs to the HDGF family.</text>
</comment>
<dbReference type="InterPro" id="IPR000313">
    <property type="entry name" value="PWWP_dom"/>
</dbReference>
<dbReference type="FunCoup" id="A0A2J7Q6F5">
    <property type="interactions" value="717"/>
</dbReference>
<dbReference type="Pfam" id="PF00855">
    <property type="entry name" value="PWWP"/>
    <property type="match status" value="1"/>
</dbReference>
<keyword evidence="3" id="KW-0175">Coiled coil</keyword>
<evidence type="ECO:0000256" key="4">
    <source>
        <dbReference type="ARBA" id="ARBA00023242"/>
    </source>
</evidence>
<dbReference type="InterPro" id="IPR036218">
    <property type="entry name" value="HIVI-bd_sf"/>
</dbReference>
<feature type="compositionally biased region" description="Low complexity" evidence="5">
    <location>
        <begin position="186"/>
        <end position="224"/>
    </location>
</feature>
<dbReference type="OrthoDB" id="62853at2759"/>
<dbReference type="PANTHER" id="PTHR12550:SF70">
    <property type="entry name" value="JIL-1 ANCHORING AND STABILIZING PROTEIN, ISOFORM A"/>
    <property type="match status" value="1"/>
</dbReference>
<feature type="compositionally biased region" description="Acidic residues" evidence="5">
    <location>
        <begin position="622"/>
        <end position="631"/>
    </location>
</feature>
<dbReference type="Pfam" id="PF11467">
    <property type="entry name" value="LEDGF"/>
    <property type="match status" value="1"/>
</dbReference>
<dbReference type="SMART" id="SM00293">
    <property type="entry name" value="PWWP"/>
    <property type="match status" value="1"/>
</dbReference>
<feature type="region of interest" description="Disordered" evidence="5">
    <location>
        <begin position="340"/>
        <end position="359"/>
    </location>
</feature>